<dbReference type="GO" id="GO:0071555">
    <property type="term" value="P:cell wall organization"/>
    <property type="evidence" value="ECO:0007669"/>
    <property type="project" value="UniProtKB-KW"/>
</dbReference>
<keyword evidence="2" id="KW-0808">Transferase</keyword>
<dbReference type="GO" id="GO:0009252">
    <property type="term" value="P:peptidoglycan biosynthetic process"/>
    <property type="evidence" value="ECO:0007669"/>
    <property type="project" value="UniProtKB-UniPathway"/>
</dbReference>
<dbReference type="EMBL" id="UOFR01000023">
    <property type="protein sequence ID" value="VAW93863.1"/>
    <property type="molecule type" value="Genomic_DNA"/>
</dbReference>
<dbReference type="SUPFAM" id="SSF141523">
    <property type="entry name" value="L,D-transpeptidase catalytic domain-like"/>
    <property type="match status" value="1"/>
</dbReference>
<protein>
    <submittedName>
        <fullName evidence="7">ErfK/YbiS/YcfS/YnhG family protein</fullName>
    </submittedName>
</protein>
<dbReference type="GO" id="GO:0008360">
    <property type="term" value="P:regulation of cell shape"/>
    <property type="evidence" value="ECO:0007669"/>
    <property type="project" value="UniProtKB-KW"/>
</dbReference>
<evidence type="ECO:0000256" key="1">
    <source>
        <dbReference type="ARBA" id="ARBA00004752"/>
    </source>
</evidence>
<dbReference type="UniPathway" id="UPA00219"/>
<dbReference type="PROSITE" id="PS52029">
    <property type="entry name" value="LD_TPASE"/>
    <property type="match status" value="1"/>
</dbReference>
<dbReference type="InterPro" id="IPR038063">
    <property type="entry name" value="Transpep_catalytic_dom"/>
</dbReference>
<dbReference type="AlphaFoldDB" id="A0A3B1A168"/>
<sequence>MWLLYRKSFLLSGAAIFMVVAVVTQSQTVSTMAQSKVANSSLLQSPLGSILAINDKATQSSIPAINVTTSALYDLKKRMEARVAKDKNDYEAYFIKGMVNFQLGKTQLAYNEMTELSEREPKFHLAHLLRADIIASRANVMSDIGSLGFSTDQKTLNNQLSALRNEARMRIQANLKPNSLGKVPLQLLNLSPTIKTALLVDKSSHRLYIFKRENSNTPARLVDDFYISTGRKPGNKITEGDLKTPEGVYFITSWIPDGELPEKYGVGAFPTNYPNALDRKLGKTGDGIWLHGTDRIYYSRPPLDSEGCVVLSNPDLKKIQHLISPGQTPIVIAEQIQWVSVNEWHKKRAEVLKSIERWRLDWESLDVQRYLGHYGKEFWSGQHNQRSWKQYKTRIAKQKTYQKITLNDLSLYYYPEQLDGEGRAGSVVLARFTQKYQSNNYNGEIRKRLYLIEEVEEVEKTKKSGTWKILYEGR</sequence>
<dbReference type="Pfam" id="PF24125">
    <property type="entry name" value="Cds6_C"/>
    <property type="match status" value="1"/>
</dbReference>
<proteinExistence type="predicted"/>
<gene>
    <name evidence="7" type="ORF">MNBD_GAMMA21-158</name>
</gene>
<dbReference type="SUPFAM" id="SSF48452">
    <property type="entry name" value="TPR-like"/>
    <property type="match status" value="1"/>
</dbReference>
<dbReference type="InterPro" id="IPR011990">
    <property type="entry name" value="TPR-like_helical_dom_sf"/>
</dbReference>
<dbReference type="GO" id="GO:0016740">
    <property type="term" value="F:transferase activity"/>
    <property type="evidence" value="ECO:0007669"/>
    <property type="project" value="UniProtKB-KW"/>
</dbReference>
<feature type="domain" description="L,D-TPase catalytic" evidence="6">
    <location>
        <begin position="196"/>
        <end position="333"/>
    </location>
</feature>
<dbReference type="PANTHER" id="PTHR36699">
    <property type="entry name" value="LD-TRANSPEPTIDASE"/>
    <property type="match status" value="1"/>
</dbReference>
<organism evidence="7">
    <name type="scientific">hydrothermal vent metagenome</name>
    <dbReference type="NCBI Taxonomy" id="652676"/>
    <lineage>
        <taxon>unclassified sequences</taxon>
        <taxon>metagenomes</taxon>
        <taxon>ecological metagenomes</taxon>
    </lineage>
</organism>
<keyword evidence="3" id="KW-0133">Cell shape</keyword>
<reference evidence="7" key="1">
    <citation type="submission" date="2018-06" db="EMBL/GenBank/DDBJ databases">
        <authorList>
            <person name="Zhirakovskaya E."/>
        </authorList>
    </citation>
    <scope>NUCLEOTIDE SEQUENCE</scope>
</reference>
<evidence type="ECO:0000256" key="2">
    <source>
        <dbReference type="ARBA" id="ARBA00022679"/>
    </source>
</evidence>
<dbReference type="Gene3D" id="2.40.440.10">
    <property type="entry name" value="L,D-transpeptidase catalytic domain-like"/>
    <property type="match status" value="1"/>
</dbReference>
<comment type="pathway">
    <text evidence="1">Cell wall biogenesis; peptidoglycan biosynthesis.</text>
</comment>
<name>A0A3B1A168_9ZZZZ</name>
<dbReference type="InterPro" id="IPR056203">
    <property type="entry name" value="Cds6_C"/>
</dbReference>
<evidence type="ECO:0000256" key="3">
    <source>
        <dbReference type="ARBA" id="ARBA00022960"/>
    </source>
</evidence>
<evidence type="ECO:0000313" key="7">
    <source>
        <dbReference type="EMBL" id="VAW93863.1"/>
    </source>
</evidence>
<accession>A0A3B1A168</accession>
<keyword evidence="5" id="KW-0961">Cell wall biogenesis/degradation</keyword>
<dbReference type="CDD" id="cd16913">
    <property type="entry name" value="YkuD_like"/>
    <property type="match status" value="1"/>
</dbReference>
<dbReference type="Pfam" id="PF03734">
    <property type="entry name" value="YkuD"/>
    <property type="match status" value="1"/>
</dbReference>
<keyword evidence="4" id="KW-0573">Peptidoglycan synthesis</keyword>
<evidence type="ECO:0000259" key="6">
    <source>
        <dbReference type="PROSITE" id="PS52029"/>
    </source>
</evidence>
<dbReference type="InterPro" id="IPR005490">
    <property type="entry name" value="LD_TPept_cat_dom"/>
</dbReference>
<evidence type="ECO:0000256" key="5">
    <source>
        <dbReference type="ARBA" id="ARBA00023316"/>
    </source>
</evidence>
<evidence type="ECO:0000256" key="4">
    <source>
        <dbReference type="ARBA" id="ARBA00022984"/>
    </source>
</evidence>
<dbReference type="PANTHER" id="PTHR36699:SF1">
    <property type="entry name" value="L,D-TRANSPEPTIDASE YAFK-RELATED"/>
    <property type="match status" value="1"/>
</dbReference>